<gene>
    <name evidence="1" type="ORF">S01H1_12239</name>
</gene>
<accession>X0RF04</accession>
<reference evidence="1" key="1">
    <citation type="journal article" date="2014" name="Front. Microbiol.">
        <title>High frequency of phylogenetically diverse reductive dehalogenase-homologous genes in deep subseafloor sedimentary metagenomes.</title>
        <authorList>
            <person name="Kawai M."/>
            <person name="Futagami T."/>
            <person name="Toyoda A."/>
            <person name="Takaki Y."/>
            <person name="Nishi S."/>
            <person name="Hori S."/>
            <person name="Arai W."/>
            <person name="Tsubouchi T."/>
            <person name="Morono Y."/>
            <person name="Uchiyama I."/>
            <person name="Ito T."/>
            <person name="Fujiyama A."/>
            <person name="Inagaki F."/>
            <person name="Takami H."/>
        </authorList>
    </citation>
    <scope>NUCLEOTIDE SEQUENCE</scope>
    <source>
        <strain evidence="1">Expedition CK06-06</strain>
    </source>
</reference>
<evidence type="ECO:0000313" key="1">
    <source>
        <dbReference type="EMBL" id="GAF67479.1"/>
    </source>
</evidence>
<organism evidence="1">
    <name type="scientific">marine sediment metagenome</name>
    <dbReference type="NCBI Taxonomy" id="412755"/>
    <lineage>
        <taxon>unclassified sequences</taxon>
        <taxon>metagenomes</taxon>
        <taxon>ecological metagenomes</taxon>
    </lineage>
</organism>
<feature type="non-terminal residue" evidence="1">
    <location>
        <position position="244"/>
    </location>
</feature>
<protein>
    <submittedName>
        <fullName evidence="1">Uncharacterized protein</fullName>
    </submittedName>
</protein>
<name>X0RF04_9ZZZZ</name>
<sequence>MLGFHRDPPDPPKEDNPGSAATLAAQRYRVAVVDAQGCEHCGQAIASQDWHPELGQLAEDGFCIVILSEPLSGPLGPIAAGVAVCAPGEAVSGGLRLRETATAYKVKERKRQAPDSEETLTLSASAMVALADGQLLANPPLEIGPADIFSPGTTAPRLGLLAQALLAQRAAQPYLHCLAVALAAPADPAPNGRLADLLPALEQALVAAREKVPGFQDLLADMPRMASALESLASLSEAKGEFRP</sequence>
<proteinExistence type="predicted"/>
<comment type="caution">
    <text evidence="1">The sequence shown here is derived from an EMBL/GenBank/DDBJ whole genome shotgun (WGS) entry which is preliminary data.</text>
</comment>
<dbReference type="AlphaFoldDB" id="X0RF04"/>
<dbReference type="EMBL" id="BARS01006268">
    <property type="protein sequence ID" value="GAF67479.1"/>
    <property type="molecule type" value="Genomic_DNA"/>
</dbReference>